<dbReference type="KEGG" id="pfy:PFICI_08459"/>
<feature type="domain" description="FAD-binding FR-type" evidence="5">
    <location>
        <begin position="168"/>
        <end position="269"/>
    </location>
</feature>
<keyword evidence="1" id="KW-0001">2Fe-2S</keyword>
<dbReference type="InterPro" id="IPR039261">
    <property type="entry name" value="FNR_nucleotide-bd"/>
</dbReference>
<evidence type="ECO:0008006" key="8">
    <source>
        <dbReference type="Google" id="ProtNLM"/>
    </source>
</evidence>
<keyword evidence="1" id="KW-0479">Metal-binding</keyword>
<dbReference type="OMA" id="WCHWGEN"/>
<dbReference type="Gene3D" id="2.40.30.10">
    <property type="entry name" value="Translation factors"/>
    <property type="match status" value="1"/>
</dbReference>
<evidence type="ECO:0000313" key="7">
    <source>
        <dbReference type="Proteomes" id="UP000030651"/>
    </source>
</evidence>
<dbReference type="Pfam" id="PF00175">
    <property type="entry name" value="NAD_binding_1"/>
    <property type="match status" value="1"/>
</dbReference>
<reference evidence="7" key="1">
    <citation type="journal article" date="2015" name="BMC Genomics">
        <title>Genomic and transcriptomic analysis of the endophytic fungus Pestalotiopsis fici reveals its lifestyle and high potential for synthesis of natural products.</title>
        <authorList>
            <person name="Wang X."/>
            <person name="Zhang X."/>
            <person name="Liu L."/>
            <person name="Xiang M."/>
            <person name="Wang W."/>
            <person name="Sun X."/>
            <person name="Che Y."/>
            <person name="Guo L."/>
            <person name="Liu G."/>
            <person name="Guo L."/>
            <person name="Wang C."/>
            <person name="Yin W.B."/>
            <person name="Stadler M."/>
            <person name="Zhang X."/>
            <person name="Liu X."/>
        </authorList>
    </citation>
    <scope>NUCLEOTIDE SEQUENCE [LARGE SCALE GENOMIC DNA]</scope>
    <source>
        <strain evidence="7">W106-1 / CGMCC3.15140</strain>
    </source>
</reference>
<dbReference type="STRING" id="1229662.W3X4D9"/>
<evidence type="ECO:0000256" key="1">
    <source>
        <dbReference type="ARBA" id="ARBA00022714"/>
    </source>
</evidence>
<dbReference type="SUPFAM" id="SSF52343">
    <property type="entry name" value="Ferredoxin reductase-like, C-terminal NADP-linked domain"/>
    <property type="match status" value="1"/>
</dbReference>
<dbReference type="GeneID" id="19273472"/>
<dbReference type="SUPFAM" id="SSF50800">
    <property type="entry name" value="PK beta-barrel domain-like"/>
    <property type="match status" value="1"/>
</dbReference>
<dbReference type="Gene3D" id="3.40.50.80">
    <property type="entry name" value="Nucleotide-binding domain of ferredoxin-NADP reductase (FNR) module"/>
    <property type="match status" value="1"/>
</dbReference>
<dbReference type="PROSITE" id="PS51384">
    <property type="entry name" value="FAD_FR"/>
    <property type="match status" value="1"/>
</dbReference>
<dbReference type="InterPro" id="IPR017927">
    <property type="entry name" value="FAD-bd_FR_type"/>
</dbReference>
<feature type="domain" description="MOSC" evidence="4">
    <location>
        <begin position="28"/>
        <end position="199"/>
    </location>
</feature>
<keyword evidence="1" id="KW-0408">Iron</keyword>
<sequence>MEVLAVSRSIPKEYELRGMKISTSIIHDPLTSKNDSIELYDNGVVGNETAAHDGPVYAFFAENYDYWCSKLGVDRPSWDWCHWGENITFRHKERVFLEDDIHLGDVWKIGTSVRLEVCGSRIPCSKLAWRCGQKDQWLKPLADTGRTIYDHEANIARDQLNRGKAAWKGWRDLEVFRVAEEGNKVKSFYLRPLDGVPLANYLPGQFLSIQLPDRRIRNWTISDFPVRDSPTYYRISISKVNEASLWMHEQCKVGSILSSRSPAGQFFLDWTQELPFRQVYVSAGIGITPMLAMMKAHSIHPKYRKTPAAWVHVTKDSSALNFSGELSKLDHRFTRHLFFTDPLESDRRGLDYDYTGRPDAATMTRILGAPYHWAPLSDKILILDAKMSTYHICGPAAFESLIKECLKSAQIPAPMIKSESFSRAGAATGELKTAKVRFSKSGLCANWSQDKPQSILELAESVGLKPDYGCRVGACGSCAGRVTCGSVNGGIQPDGTILTCSAMPASEMVELEW</sequence>
<dbReference type="InterPro" id="IPR001433">
    <property type="entry name" value="OxRdtase_FAD/NAD-bd"/>
</dbReference>
<dbReference type="Pfam" id="PF00111">
    <property type="entry name" value="Fer2"/>
    <property type="match status" value="1"/>
</dbReference>
<dbReference type="OrthoDB" id="5238236at2759"/>
<dbReference type="InterPro" id="IPR001041">
    <property type="entry name" value="2Fe-2S_ferredoxin-type"/>
</dbReference>
<dbReference type="InterPro" id="IPR011037">
    <property type="entry name" value="Pyrv_Knase-like_insert_dom_sf"/>
</dbReference>
<dbReference type="InterPro" id="IPR017938">
    <property type="entry name" value="Riboflavin_synthase-like_b-brl"/>
</dbReference>
<dbReference type="InterPro" id="IPR006058">
    <property type="entry name" value="2Fe2S_fd_BS"/>
</dbReference>
<feature type="domain" description="2Fe-2S ferredoxin-type" evidence="3">
    <location>
        <begin position="434"/>
        <end position="513"/>
    </location>
</feature>
<protein>
    <recommendedName>
        <fullName evidence="8">MOSC domain-containing protein</fullName>
    </recommendedName>
</protein>
<dbReference type="RefSeq" id="XP_007835231.1">
    <property type="nucleotide sequence ID" value="XM_007837040.1"/>
</dbReference>
<dbReference type="GO" id="GO:0030151">
    <property type="term" value="F:molybdenum ion binding"/>
    <property type="evidence" value="ECO:0007669"/>
    <property type="project" value="InterPro"/>
</dbReference>
<dbReference type="InterPro" id="IPR012675">
    <property type="entry name" value="Beta-grasp_dom_sf"/>
</dbReference>
<accession>W3X4D9</accession>
<evidence type="ECO:0000256" key="2">
    <source>
        <dbReference type="ARBA" id="ARBA00023014"/>
    </source>
</evidence>
<dbReference type="PROSITE" id="PS51085">
    <property type="entry name" value="2FE2S_FER_2"/>
    <property type="match status" value="1"/>
</dbReference>
<name>W3X4D9_PESFW</name>
<dbReference type="CDD" id="cd00207">
    <property type="entry name" value="fer2"/>
    <property type="match status" value="1"/>
</dbReference>
<dbReference type="SUPFAM" id="SSF54292">
    <property type="entry name" value="2Fe-2S ferredoxin-like"/>
    <property type="match status" value="1"/>
</dbReference>
<evidence type="ECO:0000259" key="5">
    <source>
        <dbReference type="PROSITE" id="PS51384"/>
    </source>
</evidence>
<keyword evidence="2" id="KW-0411">Iron-sulfur</keyword>
<keyword evidence="7" id="KW-1185">Reference proteome</keyword>
<evidence type="ECO:0000313" key="6">
    <source>
        <dbReference type="EMBL" id="ETS80930.1"/>
    </source>
</evidence>
<dbReference type="GO" id="GO:0030170">
    <property type="term" value="F:pyridoxal phosphate binding"/>
    <property type="evidence" value="ECO:0007669"/>
    <property type="project" value="InterPro"/>
</dbReference>
<dbReference type="InterPro" id="IPR036010">
    <property type="entry name" value="2Fe-2S_ferredoxin-like_sf"/>
</dbReference>
<dbReference type="GO" id="GO:0016491">
    <property type="term" value="F:oxidoreductase activity"/>
    <property type="evidence" value="ECO:0007669"/>
    <property type="project" value="InterPro"/>
</dbReference>
<dbReference type="PANTHER" id="PTHR30212">
    <property type="entry name" value="PROTEIN YIIM"/>
    <property type="match status" value="1"/>
</dbReference>
<dbReference type="eggNOG" id="KOG3378">
    <property type="taxonomic scope" value="Eukaryota"/>
</dbReference>
<dbReference type="GO" id="GO:0051537">
    <property type="term" value="F:2 iron, 2 sulfur cluster binding"/>
    <property type="evidence" value="ECO:0007669"/>
    <property type="project" value="UniProtKB-KW"/>
</dbReference>
<dbReference type="Gene3D" id="3.10.20.30">
    <property type="match status" value="1"/>
</dbReference>
<dbReference type="InParanoid" id="W3X4D9"/>
<dbReference type="EMBL" id="KI912113">
    <property type="protein sequence ID" value="ETS80930.1"/>
    <property type="molecule type" value="Genomic_DNA"/>
</dbReference>
<dbReference type="Pfam" id="PF03473">
    <property type="entry name" value="MOSC"/>
    <property type="match status" value="1"/>
</dbReference>
<evidence type="ECO:0000259" key="4">
    <source>
        <dbReference type="PROSITE" id="PS51340"/>
    </source>
</evidence>
<dbReference type="PANTHER" id="PTHR30212:SF2">
    <property type="entry name" value="PROTEIN YIIM"/>
    <property type="match status" value="1"/>
</dbReference>
<evidence type="ECO:0000259" key="3">
    <source>
        <dbReference type="PROSITE" id="PS51085"/>
    </source>
</evidence>
<dbReference type="Proteomes" id="UP000030651">
    <property type="component" value="Unassembled WGS sequence"/>
</dbReference>
<organism evidence="6 7">
    <name type="scientific">Pestalotiopsis fici (strain W106-1 / CGMCC3.15140)</name>
    <dbReference type="NCBI Taxonomy" id="1229662"/>
    <lineage>
        <taxon>Eukaryota</taxon>
        <taxon>Fungi</taxon>
        <taxon>Dikarya</taxon>
        <taxon>Ascomycota</taxon>
        <taxon>Pezizomycotina</taxon>
        <taxon>Sordariomycetes</taxon>
        <taxon>Xylariomycetidae</taxon>
        <taxon>Amphisphaeriales</taxon>
        <taxon>Sporocadaceae</taxon>
        <taxon>Pestalotiopsis</taxon>
    </lineage>
</organism>
<dbReference type="SUPFAM" id="SSF63380">
    <property type="entry name" value="Riboflavin synthase domain-like"/>
    <property type="match status" value="1"/>
</dbReference>
<dbReference type="InterPro" id="IPR005302">
    <property type="entry name" value="MoCF_Sase_C"/>
</dbReference>
<dbReference type="HOGENOM" id="CLU_033218_0_0_1"/>
<proteinExistence type="predicted"/>
<dbReference type="Gene3D" id="2.40.33.20">
    <property type="entry name" value="PK beta-barrel domain-like"/>
    <property type="match status" value="1"/>
</dbReference>
<dbReference type="PROSITE" id="PS51340">
    <property type="entry name" value="MOSC"/>
    <property type="match status" value="1"/>
</dbReference>
<gene>
    <name evidence="6" type="ORF">PFICI_08459</name>
</gene>
<dbReference type="InterPro" id="IPR052353">
    <property type="entry name" value="Benzoxazolinone_Detox_Enz"/>
</dbReference>
<dbReference type="PROSITE" id="PS00197">
    <property type="entry name" value="2FE2S_FER_1"/>
    <property type="match status" value="1"/>
</dbReference>
<dbReference type="AlphaFoldDB" id="W3X4D9"/>